<dbReference type="AlphaFoldDB" id="L7ERF2"/>
<feature type="transmembrane region" description="Helical" evidence="9">
    <location>
        <begin position="61"/>
        <end position="80"/>
    </location>
</feature>
<dbReference type="InterPro" id="IPR025828">
    <property type="entry name" value="Put_sensor_dom"/>
</dbReference>
<dbReference type="InterPro" id="IPR036890">
    <property type="entry name" value="HATPase_C_sf"/>
</dbReference>
<organism evidence="11 12">
    <name type="scientific">Streptomyces turgidiscabies (strain Car8)</name>
    <dbReference type="NCBI Taxonomy" id="698760"/>
    <lineage>
        <taxon>Bacteria</taxon>
        <taxon>Bacillati</taxon>
        <taxon>Actinomycetota</taxon>
        <taxon>Actinomycetes</taxon>
        <taxon>Kitasatosporales</taxon>
        <taxon>Streptomycetaceae</taxon>
        <taxon>Streptomyces</taxon>
    </lineage>
</organism>
<dbReference type="GO" id="GO:0005524">
    <property type="term" value="F:ATP binding"/>
    <property type="evidence" value="ECO:0007669"/>
    <property type="project" value="UniProtKB-KW"/>
</dbReference>
<comment type="caution">
    <text evidence="11">The sequence shown here is derived from an EMBL/GenBank/DDBJ whole genome shotgun (WGS) entry which is preliminary data.</text>
</comment>
<evidence type="ECO:0000313" key="11">
    <source>
        <dbReference type="EMBL" id="ELP61998.1"/>
    </source>
</evidence>
<keyword evidence="3" id="KW-0597">Phosphoprotein</keyword>
<keyword evidence="9" id="KW-0472">Membrane</keyword>
<feature type="transmembrane region" description="Helical" evidence="9">
    <location>
        <begin position="183"/>
        <end position="214"/>
    </location>
</feature>
<keyword evidence="5" id="KW-0547">Nucleotide-binding</keyword>
<dbReference type="SUPFAM" id="SSF55874">
    <property type="entry name" value="ATPase domain of HSP90 chaperone/DNA topoisomerase II/histidine kinase"/>
    <property type="match status" value="1"/>
</dbReference>
<keyword evidence="4" id="KW-0808">Transferase</keyword>
<evidence type="ECO:0000256" key="9">
    <source>
        <dbReference type="SAM" id="Phobius"/>
    </source>
</evidence>
<feature type="transmembrane region" description="Helical" evidence="9">
    <location>
        <begin position="35"/>
        <end position="55"/>
    </location>
</feature>
<keyword evidence="9" id="KW-1133">Transmembrane helix</keyword>
<proteinExistence type="predicted"/>
<gene>
    <name evidence="11" type="ORF">STRTUCAR8_03117</name>
</gene>
<evidence type="ECO:0000256" key="5">
    <source>
        <dbReference type="ARBA" id="ARBA00022741"/>
    </source>
</evidence>
<keyword evidence="12" id="KW-1185">Reference proteome</keyword>
<dbReference type="InterPro" id="IPR011712">
    <property type="entry name" value="Sig_transdc_His_kin_sub3_dim/P"/>
</dbReference>
<keyword evidence="6 11" id="KW-0418">Kinase</keyword>
<dbReference type="GO" id="GO:0016020">
    <property type="term" value="C:membrane"/>
    <property type="evidence" value="ECO:0007669"/>
    <property type="project" value="InterPro"/>
</dbReference>
<evidence type="ECO:0000256" key="6">
    <source>
        <dbReference type="ARBA" id="ARBA00022777"/>
    </source>
</evidence>
<dbReference type="EMBL" id="AEJB01000641">
    <property type="protein sequence ID" value="ELP61998.1"/>
    <property type="molecule type" value="Genomic_DNA"/>
</dbReference>
<dbReference type="SMART" id="SM00387">
    <property type="entry name" value="HATPase_c"/>
    <property type="match status" value="1"/>
</dbReference>
<dbReference type="Gene3D" id="1.20.5.1930">
    <property type="match status" value="1"/>
</dbReference>
<dbReference type="PATRIC" id="fig|698760.3.peg.9047"/>
<evidence type="ECO:0000256" key="4">
    <source>
        <dbReference type="ARBA" id="ARBA00022679"/>
    </source>
</evidence>
<reference evidence="11 12" key="1">
    <citation type="journal article" date="2011" name="Plasmid">
        <title>Streptomyces turgidiscabies Car8 contains a modular pathogenicity island that shares virulence genes with other actinobacterial plant pathogens.</title>
        <authorList>
            <person name="Huguet-Tapia J.C."/>
            <person name="Badger J.H."/>
            <person name="Loria R."/>
            <person name="Pettis G.S."/>
        </authorList>
    </citation>
    <scope>NUCLEOTIDE SEQUENCE [LARGE SCALE GENOMIC DNA]</scope>
    <source>
        <strain evidence="11 12">Car8</strain>
    </source>
</reference>
<accession>L7ERF2</accession>
<dbReference type="GO" id="GO:0000155">
    <property type="term" value="F:phosphorelay sensor kinase activity"/>
    <property type="evidence" value="ECO:0007669"/>
    <property type="project" value="InterPro"/>
</dbReference>
<dbReference type="InterPro" id="IPR003594">
    <property type="entry name" value="HATPase_dom"/>
</dbReference>
<dbReference type="Proteomes" id="UP000010931">
    <property type="component" value="Unassembled WGS sequence"/>
</dbReference>
<evidence type="ECO:0000259" key="10">
    <source>
        <dbReference type="SMART" id="SM00387"/>
    </source>
</evidence>
<feature type="transmembrane region" description="Helical" evidence="9">
    <location>
        <begin position="138"/>
        <end position="163"/>
    </location>
</feature>
<name>L7ERF2_STRT8</name>
<keyword evidence="9" id="KW-0812">Transmembrane</keyword>
<keyword evidence="7" id="KW-0067">ATP-binding</keyword>
<dbReference type="Pfam" id="PF02518">
    <property type="entry name" value="HATPase_c"/>
    <property type="match status" value="1"/>
</dbReference>
<evidence type="ECO:0000256" key="7">
    <source>
        <dbReference type="ARBA" id="ARBA00022840"/>
    </source>
</evidence>
<evidence type="ECO:0000256" key="1">
    <source>
        <dbReference type="ARBA" id="ARBA00000085"/>
    </source>
</evidence>
<dbReference type="InterPro" id="IPR050482">
    <property type="entry name" value="Sensor_HK_TwoCompSys"/>
</dbReference>
<dbReference type="STRING" id="85558.T45_08782"/>
<evidence type="ECO:0000256" key="8">
    <source>
        <dbReference type="ARBA" id="ARBA00023012"/>
    </source>
</evidence>
<dbReference type="Pfam" id="PF13796">
    <property type="entry name" value="Sensor"/>
    <property type="match status" value="1"/>
</dbReference>
<feature type="domain" description="Histidine kinase/HSP90-like ATPase" evidence="10">
    <location>
        <begin position="359"/>
        <end position="449"/>
    </location>
</feature>
<dbReference type="PANTHER" id="PTHR24421">
    <property type="entry name" value="NITRATE/NITRITE SENSOR PROTEIN NARX-RELATED"/>
    <property type="match status" value="1"/>
</dbReference>
<evidence type="ECO:0000256" key="2">
    <source>
        <dbReference type="ARBA" id="ARBA00012438"/>
    </source>
</evidence>
<sequence>MFAPVTRRGALGETDRMDDVSTARVRVRSRVRVQVRVRTVVVAGGRSLLLAVASLVGSTLLFVLSLVSLLLVPVLGIGLLTTPRVVTWVRAWADRRRLAAVRWGGVRIPPRYRVPPADAGRRARALLVLRDPATWREFAWLPLDAVLGFVTALVPAALVLYPFEGFALALGLWRVFTDGTYVGWWYGFVPVGGQGSALAAGALGAVLLVASYFLTPALLRLHFLLTGALLGAGRGELAERVRVLTETRRAAVDASAAELRRIERDLHDGAQARLVAVGLDLGTAEALILKNPEKARELLARARRSSADALAELRDLVHGIHPPVLAERGLGDAVRALALRLPVGTEVTVELDGGRAEAPVESAAYFAVSEVLTNAVKHSGAERVGVDVRYADGSLRIAVTDDGRGGARVGGGSGLAGVERRLGTFDGVLAVSSPVGGPTTVTMEIPCELS</sequence>
<dbReference type="Gene3D" id="3.30.565.10">
    <property type="entry name" value="Histidine kinase-like ATPase, C-terminal domain"/>
    <property type="match status" value="1"/>
</dbReference>
<dbReference type="GO" id="GO:0046983">
    <property type="term" value="F:protein dimerization activity"/>
    <property type="evidence" value="ECO:0007669"/>
    <property type="project" value="InterPro"/>
</dbReference>
<comment type="catalytic activity">
    <reaction evidence="1">
        <text>ATP + protein L-histidine = ADP + protein N-phospho-L-histidine.</text>
        <dbReference type="EC" id="2.7.13.3"/>
    </reaction>
</comment>
<protein>
    <recommendedName>
        <fullName evidence="2">histidine kinase</fullName>
        <ecNumber evidence="2">2.7.13.3</ecNumber>
    </recommendedName>
</protein>
<keyword evidence="8" id="KW-0902">Two-component regulatory system</keyword>
<evidence type="ECO:0000313" key="12">
    <source>
        <dbReference type="Proteomes" id="UP000010931"/>
    </source>
</evidence>
<evidence type="ECO:0000256" key="3">
    <source>
        <dbReference type="ARBA" id="ARBA00022553"/>
    </source>
</evidence>
<dbReference type="EC" id="2.7.13.3" evidence="2"/>
<dbReference type="PANTHER" id="PTHR24421:SF10">
    <property type="entry name" value="NITRATE_NITRITE SENSOR PROTEIN NARQ"/>
    <property type="match status" value="1"/>
</dbReference>
<dbReference type="Pfam" id="PF07730">
    <property type="entry name" value="HisKA_3"/>
    <property type="match status" value="1"/>
</dbReference>